<evidence type="ECO:0008006" key="3">
    <source>
        <dbReference type="Google" id="ProtNLM"/>
    </source>
</evidence>
<dbReference type="SUPFAM" id="SSF55729">
    <property type="entry name" value="Acyl-CoA N-acyltransferases (Nat)"/>
    <property type="match status" value="1"/>
</dbReference>
<accession>A0A1M4ZF83</accession>
<keyword evidence="2" id="KW-1185">Reference proteome</keyword>
<dbReference type="AlphaFoldDB" id="A0A1M4ZF83"/>
<protein>
    <recommendedName>
        <fullName evidence="3">N-acetyltransferase domain-containing protein</fullName>
    </recommendedName>
</protein>
<gene>
    <name evidence="1" type="ORF">SAMN04488522_102298</name>
</gene>
<sequence length="175" mass="19937">MDNRIKTKFTVASEEGIADLQYLGETRGHEKYGALLNEKQMADYLFEKYNRDTIISNLNTFSNQLVVVYVDEKPAGYAFLTGKGSVPEHLADQRVFHLQDFEVLNAFNEGEAKDRLMEKCIMICKAYDAVTLTEKADEKDRIAFYEQYGFRQQESALSDIAGVSSPSILLIRENN</sequence>
<dbReference type="Proteomes" id="UP000184287">
    <property type="component" value="Unassembled WGS sequence"/>
</dbReference>
<dbReference type="RefSeq" id="WP_073230104.1">
    <property type="nucleotide sequence ID" value="NZ_FQUQ01000002.1"/>
</dbReference>
<dbReference type="Gene3D" id="3.40.630.30">
    <property type="match status" value="1"/>
</dbReference>
<evidence type="ECO:0000313" key="2">
    <source>
        <dbReference type="Proteomes" id="UP000184287"/>
    </source>
</evidence>
<dbReference type="OrthoDB" id="660843at2"/>
<organism evidence="1 2">
    <name type="scientific">Pedobacter caeni</name>
    <dbReference type="NCBI Taxonomy" id="288992"/>
    <lineage>
        <taxon>Bacteria</taxon>
        <taxon>Pseudomonadati</taxon>
        <taxon>Bacteroidota</taxon>
        <taxon>Sphingobacteriia</taxon>
        <taxon>Sphingobacteriales</taxon>
        <taxon>Sphingobacteriaceae</taxon>
        <taxon>Pedobacter</taxon>
    </lineage>
</organism>
<dbReference type="InterPro" id="IPR016181">
    <property type="entry name" value="Acyl_CoA_acyltransferase"/>
</dbReference>
<reference evidence="2" key="1">
    <citation type="submission" date="2016-11" db="EMBL/GenBank/DDBJ databases">
        <authorList>
            <person name="Varghese N."/>
            <person name="Submissions S."/>
        </authorList>
    </citation>
    <scope>NUCLEOTIDE SEQUENCE [LARGE SCALE GENOMIC DNA]</scope>
    <source>
        <strain evidence="2">DSM 16990</strain>
    </source>
</reference>
<proteinExistence type="predicted"/>
<name>A0A1M4ZF83_9SPHI</name>
<dbReference type="EMBL" id="FQUQ01000002">
    <property type="protein sequence ID" value="SHF16452.1"/>
    <property type="molecule type" value="Genomic_DNA"/>
</dbReference>
<evidence type="ECO:0000313" key="1">
    <source>
        <dbReference type="EMBL" id="SHF16452.1"/>
    </source>
</evidence>